<feature type="signal peptide" evidence="1">
    <location>
        <begin position="1"/>
        <end position="18"/>
    </location>
</feature>
<dbReference type="CDD" id="cd00158">
    <property type="entry name" value="RHOD"/>
    <property type="match status" value="1"/>
</dbReference>
<sequence>MKALLMTFALLFALPSFAKTVWIDVRTPQEYASGHILNASNMPHQSMVQQAAAAGLQKDDRILLYCRSGNRSAIAKKALEQAGYRHVQDLGAYADLVETGAVKVKK</sequence>
<dbReference type="Proteomes" id="UP000294702">
    <property type="component" value="Unassembled WGS sequence"/>
</dbReference>
<dbReference type="InterPro" id="IPR036873">
    <property type="entry name" value="Rhodanese-like_dom_sf"/>
</dbReference>
<dbReference type="InterPro" id="IPR001763">
    <property type="entry name" value="Rhodanese-like_dom"/>
</dbReference>
<dbReference type="PANTHER" id="PTHR45431">
    <property type="entry name" value="RHODANESE-LIKE DOMAIN-CONTAINING PROTEIN 15, CHLOROPLASTIC"/>
    <property type="match status" value="1"/>
</dbReference>
<gene>
    <name evidence="3" type="ORF">EV694_1340</name>
</gene>
<keyword evidence="3" id="KW-0808">Transferase</keyword>
<evidence type="ECO:0000256" key="1">
    <source>
        <dbReference type="SAM" id="SignalP"/>
    </source>
</evidence>
<dbReference type="InterPro" id="IPR052367">
    <property type="entry name" value="Thiosulfate_ST/Rhodanese-like"/>
</dbReference>
<reference evidence="3 4" key="1">
    <citation type="submission" date="2019-03" db="EMBL/GenBank/DDBJ databases">
        <title>Genomic Encyclopedia of Type Strains, Phase IV (KMG-IV): sequencing the most valuable type-strain genomes for metagenomic binning, comparative biology and taxonomic classification.</title>
        <authorList>
            <person name="Goeker M."/>
        </authorList>
    </citation>
    <scope>NUCLEOTIDE SEQUENCE [LARGE SCALE GENOMIC DNA]</scope>
    <source>
        <strain evidence="3 4">DSM 15534</strain>
    </source>
</reference>
<dbReference type="Gene3D" id="3.40.250.10">
    <property type="entry name" value="Rhodanese-like domain"/>
    <property type="match status" value="1"/>
</dbReference>
<feature type="domain" description="Rhodanese" evidence="2">
    <location>
        <begin position="16"/>
        <end position="102"/>
    </location>
</feature>
<dbReference type="SMART" id="SM00450">
    <property type="entry name" value="RHOD"/>
    <property type="match status" value="1"/>
</dbReference>
<organism evidence="3 4">
    <name type="scientific">Volucribacter psittacicida</name>
    <dbReference type="NCBI Taxonomy" id="203482"/>
    <lineage>
        <taxon>Bacteria</taxon>
        <taxon>Pseudomonadati</taxon>
        <taxon>Pseudomonadota</taxon>
        <taxon>Gammaproteobacteria</taxon>
        <taxon>Pasteurellales</taxon>
        <taxon>Pasteurellaceae</taxon>
        <taxon>Volucribacter</taxon>
    </lineage>
</organism>
<dbReference type="SUPFAM" id="SSF52821">
    <property type="entry name" value="Rhodanese/Cell cycle control phosphatase"/>
    <property type="match status" value="1"/>
</dbReference>
<feature type="chain" id="PRO_5020581883" evidence="1">
    <location>
        <begin position="19"/>
        <end position="106"/>
    </location>
</feature>
<name>A0A4R1G1K2_9PAST</name>
<evidence type="ECO:0000313" key="3">
    <source>
        <dbReference type="EMBL" id="TCJ98908.1"/>
    </source>
</evidence>
<dbReference type="PROSITE" id="PS50206">
    <property type="entry name" value="RHODANESE_3"/>
    <property type="match status" value="1"/>
</dbReference>
<dbReference type="EMBL" id="SMFT01000002">
    <property type="protein sequence ID" value="TCJ98908.1"/>
    <property type="molecule type" value="Genomic_DNA"/>
</dbReference>
<protein>
    <submittedName>
        <fullName evidence="3">Thiosulfate sulfurtransferase</fullName>
    </submittedName>
</protein>
<dbReference type="PANTHER" id="PTHR45431:SF3">
    <property type="entry name" value="RHODANESE-LIKE DOMAIN-CONTAINING PROTEIN 15, CHLOROPLASTIC"/>
    <property type="match status" value="1"/>
</dbReference>
<proteinExistence type="predicted"/>
<dbReference type="AlphaFoldDB" id="A0A4R1G1K2"/>
<evidence type="ECO:0000313" key="4">
    <source>
        <dbReference type="Proteomes" id="UP000294702"/>
    </source>
</evidence>
<dbReference type="GO" id="GO:0016740">
    <property type="term" value="F:transferase activity"/>
    <property type="evidence" value="ECO:0007669"/>
    <property type="project" value="UniProtKB-KW"/>
</dbReference>
<accession>A0A4R1G1K2</accession>
<keyword evidence="1" id="KW-0732">Signal</keyword>
<comment type="caution">
    <text evidence="3">The sequence shown here is derived from an EMBL/GenBank/DDBJ whole genome shotgun (WGS) entry which is preliminary data.</text>
</comment>
<dbReference type="RefSeq" id="WP_132690702.1">
    <property type="nucleotide sequence ID" value="NZ_SMFT01000002.1"/>
</dbReference>
<evidence type="ECO:0000259" key="2">
    <source>
        <dbReference type="PROSITE" id="PS50206"/>
    </source>
</evidence>
<dbReference type="OrthoDB" id="9789585at2"/>
<keyword evidence="4" id="KW-1185">Reference proteome</keyword>
<dbReference type="Pfam" id="PF00581">
    <property type="entry name" value="Rhodanese"/>
    <property type="match status" value="1"/>
</dbReference>